<keyword evidence="3" id="KW-1185">Reference proteome</keyword>
<dbReference type="Proteomes" id="UP001218034">
    <property type="component" value="Chromosome"/>
</dbReference>
<dbReference type="Pfam" id="PF12705">
    <property type="entry name" value="PDDEXK_1"/>
    <property type="match status" value="1"/>
</dbReference>
<protein>
    <recommendedName>
        <fullName evidence="1">PD-(D/E)XK endonuclease-like domain-containing protein</fullName>
    </recommendedName>
</protein>
<accession>A0ABY8CI96</accession>
<evidence type="ECO:0000313" key="2">
    <source>
        <dbReference type="EMBL" id="WEL19613.1"/>
    </source>
</evidence>
<sequence>MPFSVRKTHSIEQLAEKAEEYATVIVPDSSLVEPLNERIEGKVSTPMKLGFDGEYRQKLFLKFAEEMSWKQASYFLKNAESCLQSTGKLEGLKEKGLDNSEIENIRELMEKVENPYNSESVDIERPVLVLDEDRFNEIEKRILPEEYDSISSFKDESRELGKFYSFRSAGELAQAVVESAEKIGADDIAVVSPSNSRHRSLIESRLESEGIEFTRSLALSESENLRTYIGLMRAAVSNNPLRVEDIRPVISQLKISVSRRHDPKLLSRLEHADARDLKELLNVLQHMNFGEALEKLDELGAETHKIKAVLDRLGLENREVNRANLSKLEYYIQRFDPSENEENGVLLVTPENGTFIDRDYVVFAGFTTEWNREPDEKPWTDERKQRDVIRDEFELMLQSGTNQRYLVDESEQRLCFNLTQILGVSPTDFEELEAVRTAPSQREGQGGFAKKQTNIETERVEMLSQSRLNSFALSPRVYYFDRLIPSADKKVMKKGRLFHDFAEFYVNYPDFTEEQDYIEFMVEEIKPYLDEIELDEIRTEFEIGTRNIKKYVRREEISSKEIEEYEAESGNKFAKKYGKELRFEVTELEFTDEEMGATGKIDFVKNRAHLIDYKSGRKKTENKIIEASKVDMYEDARFPNFQPIMYLAEHRKINPDERLKFTFFHFLHEIGDHIKGDGDLDETLVTVEYIPKSFQEHIGTDEVFEYLTDGVAKSNDRRKTLEKIGKERYKDFIENTEVPDTHETSEFLESRFFEDFIKLGKERVGDYKYVEKGVKSAVKKLVKIRNANYFKKDLDRFEEFLGEQIEELNRCKENGFPIDGNPDDLPERDLLIEARK</sequence>
<reference evidence="2 3" key="1">
    <citation type="submission" date="2022-09" db="EMBL/GenBank/DDBJ databases">
        <title>Xylan utilization by haloarchaea-nanohaloarchaea associations.</title>
        <authorList>
            <person name="Yakimov M."/>
        </authorList>
    </citation>
    <scope>NUCLEOTIDE SEQUENCE [LARGE SCALE GENOMIC DNA]</scope>
    <source>
        <strain evidence="2 3">SVXNc</strain>
    </source>
</reference>
<organism evidence="2 3">
    <name type="scientific">Candidatus Nanohalococcus occultus</name>
    <dbReference type="NCBI Taxonomy" id="2978047"/>
    <lineage>
        <taxon>Archaea</taxon>
        <taxon>Candidatus Nanohalarchaeota</taxon>
        <taxon>Candidatus Nanohalarchaeota incertae sedis</taxon>
        <taxon>Candidatus Nanohalococcus</taxon>
    </lineage>
</organism>
<dbReference type="RefSeq" id="WP_347721452.1">
    <property type="nucleotide sequence ID" value="NZ_CP104395.1"/>
</dbReference>
<dbReference type="GeneID" id="90590035"/>
<evidence type="ECO:0000259" key="1">
    <source>
        <dbReference type="Pfam" id="PF12705"/>
    </source>
</evidence>
<gene>
    <name evidence="2" type="ORF">SVXNc_0597</name>
</gene>
<dbReference type="InterPro" id="IPR038726">
    <property type="entry name" value="PDDEXK_AddAB-type"/>
</dbReference>
<evidence type="ECO:0000313" key="3">
    <source>
        <dbReference type="Proteomes" id="UP001218034"/>
    </source>
</evidence>
<feature type="domain" description="PD-(D/E)XK endonuclease-like" evidence="1">
    <location>
        <begin position="463"/>
        <end position="650"/>
    </location>
</feature>
<proteinExistence type="predicted"/>
<dbReference type="EMBL" id="CP104395">
    <property type="protein sequence ID" value="WEL19613.1"/>
    <property type="molecule type" value="Genomic_DNA"/>
</dbReference>
<name>A0ABY8CI96_9ARCH</name>